<evidence type="ECO:0000313" key="2">
    <source>
        <dbReference type="Proteomes" id="UP001201179"/>
    </source>
</evidence>
<proteinExistence type="predicted"/>
<organism evidence="1 2">
    <name type="scientific">Phocaeicola vulgatus</name>
    <name type="common">Bacteroides vulgatus</name>
    <dbReference type="NCBI Taxonomy" id="821"/>
    <lineage>
        <taxon>Bacteria</taxon>
        <taxon>Pseudomonadati</taxon>
        <taxon>Bacteroidota</taxon>
        <taxon>Bacteroidia</taxon>
        <taxon>Bacteroidales</taxon>
        <taxon>Bacteroidaceae</taxon>
        <taxon>Phocaeicola</taxon>
    </lineage>
</organism>
<gene>
    <name evidence="1" type="ORF">L4X52_19410</name>
</gene>
<name>A0AAW5ATL7_PHOVU</name>
<reference evidence="1" key="1">
    <citation type="submission" date="2022-01" db="EMBL/GenBank/DDBJ databases">
        <authorList>
            <person name="Mingchao X."/>
        </authorList>
    </citation>
    <scope>NUCLEOTIDE SEQUENCE</scope>
    <source>
        <strain evidence="1">Bv4372</strain>
    </source>
</reference>
<evidence type="ECO:0000313" key="1">
    <source>
        <dbReference type="EMBL" id="MCG0342124.1"/>
    </source>
</evidence>
<comment type="caution">
    <text evidence="1">The sequence shown here is derived from an EMBL/GenBank/DDBJ whole genome shotgun (WGS) entry which is preliminary data.</text>
</comment>
<dbReference type="AlphaFoldDB" id="A0AAW5ATL7"/>
<accession>A0AAW5ATL7</accession>
<dbReference type="EMBL" id="JAKKWZ010000052">
    <property type="protein sequence ID" value="MCG0342124.1"/>
    <property type="molecule type" value="Genomic_DNA"/>
</dbReference>
<sequence length="337" mass="37041">MGNYRTTYMELDDFRVSCIQGYPYEGFVIGCGYAYVENIPSEMAILENSSYIYNPIKVQQIDTSLLAIIKSLHLTPDDIRNKLVSEKGDMYVLNIPEGPLMIPKKDSEIIISTDESDTYFNIKIEVKSKDINETYNYEYNHYYIDRWSIELLKLLGTKDTNTLIDSFIDYSKEVCGYVGNFAEGLTKTGKTRISNKNLRLYFEKQSGYIFYGNQYVKTYSLFRIGEKIGNAIKPIEYGLNALEIGYALAKDKGFGDNTQNTILKIGGGMAGGAAGLYLGTKIGTFLGATVAGLFTAGIGIGAGAAIGGFIGSAIGGYLGGELGEDIIIDISNSLILK</sequence>
<dbReference type="Proteomes" id="UP001201179">
    <property type="component" value="Unassembled WGS sequence"/>
</dbReference>
<protein>
    <submittedName>
        <fullName evidence="1">Tail tape measure protein</fullName>
    </submittedName>
</protein>